<feature type="compositionally biased region" description="Pro residues" evidence="2">
    <location>
        <begin position="839"/>
        <end position="855"/>
    </location>
</feature>
<feature type="compositionally biased region" description="Low complexity" evidence="2">
    <location>
        <begin position="775"/>
        <end position="788"/>
    </location>
</feature>
<dbReference type="GO" id="GO:0003729">
    <property type="term" value="F:mRNA binding"/>
    <property type="evidence" value="ECO:0007669"/>
    <property type="project" value="TreeGrafter"/>
</dbReference>
<name>A0A813RCR3_9BILA</name>
<evidence type="ECO:0000259" key="3">
    <source>
        <dbReference type="SMART" id="SM01272"/>
    </source>
</evidence>
<dbReference type="PANTHER" id="PTHR12854">
    <property type="entry name" value="ATAXIN 2-RELATED"/>
    <property type="match status" value="1"/>
</dbReference>
<feature type="domain" description="LsmAD" evidence="3">
    <location>
        <begin position="306"/>
        <end position="375"/>
    </location>
</feature>
<dbReference type="InterPro" id="IPR025852">
    <property type="entry name" value="SM_dom_ATX"/>
</dbReference>
<dbReference type="AlphaFoldDB" id="A0A813RCR3"/>
<keyword evidence="5" id="KW-1185">Reference proteome</keyword>
<dbReference type="Proteomes" id="UP000663879">
    <property type="component" value="Unassembled WGS sequence"/>
</dbReference>
<organism evidence="4 5">
    <name type="scientific">Brachionus calyciflorus</name>
    <dbReference type="NCBI Taxonomy" id="104777"/>
    <lineage>
        <taxon>Eukaryota</taxon>
        <taxon>Metazoa</taxon>
        <taxon>Spiralia</taxon>
        <taxon>Gnathifera</taxon>
        <taxon>Rotifera</taxon>
        <taxon>Eurotatoria</taxon>
        <taxon>Monogononta</taxon>
        <taxon>Pseudotrocha</taxon>
        <taxon>Ploima</taxon>
        <taxon>Brachionidae</taxon>
        <taxon>Brachionus</taxon>
    </lineage>
</organism>
<dbReference type="InterPro" id="IPR045117">
    <property type="entry name" value="ATXN2-like"/>
</dbReference>
<feature type="compositionally biased region" description="Basic and acidic residues" evidence="2">
    <location>
        <begin position="519"/>
        <end position="534"/>
    </location>
</feature>
<comment type="caution">
    <text evidence="4">The sequence shown here is derived from an EMBL/GenBank/DDBJ whole genome shotgun (WGS) entry which is preliminary data.</text>
</comment>
<feature type="compositionally biased region" description="Polar residues" evidence="2">
    <location>
        <begin position="798"/>
        <end position="807"/>
    </location>
</feature>
<sequence length="937" mass="105497">MSSSVTSSSNSGNSSSNSNSQQSNSGSSNRFKNYSQTNSQNQKQRYNQQQTQQPIQNTKHKNYAQAAQSNPTQSGLSYASAAAAVKSQQQQQQQQQQQTQNQIENASNLAKMDHKLSKMNKSQLSEGVYRNSKFVMASNSIIGCPVILKVKSNDTFHGIFVTYSPEYDVLLECCHKIDPDNEVVIFGRSLPRRSQVNARFFERENIVEMTAIEVDKDFAMKTAENNFIDAAIAAKVTTKPSNSPDDDQCKELEPFPFDDEEHSASSSNNLELDNNSEQMNQAEMELTSSNSGWNAEDMLMTNQQKYGYKSTYNSDLSEYTIPVEKEDTEEFRRREVEAEKLANEIESSATYRRNIDKELSDNEEEEEAFSAVVRTEINNNSSTNNNNVKESYQKNDKYQRRSYNQNSNKNPNTNQRQPLQQQRDNNKRQYNQTKQIDRQSSTSSNNSYKRSQEKTDTKKYPQKYQQTPNPQPPQQQQHNLSRQSSGTNSALFSSIVANTSQDQSFSSQVSYSSKVSQSSKKEKNSPSPQVEKEISSTSSSASNTPNKSLNTSQPVIESVLIEQQPQQTNESVMNTDEAKFKLNPNAIEFNPTFIQPSQNSPSPGLMTNQPIQIVVAPVPGQQYNYEQYQPVHYPGQPPIIYQQPGLVTPQQTTQILINNPGPIPQFYVMNQPAPQSAGQKVKKAVVSVNEGASIAITQRGNPIYYGPNGQQIIPQPYAAYAPNNPPSYAPVRMMAPNAPQYYPMEQQPQGQPVYYPYPNQIVHPPIPYNQQYIMSPQIPGQGQQQAQQQPPPSSTPSNVQNNHSAPHTPSPMPNINQTTQQLQQMQINYPPQAYGNFIPPQPVAYPQGVPPPPPQGYGYQIPAYQPGQPQSSQFMYVQNQSLYQQNQQQPPQQQQQQPGQQQNYPTYHHQQQNRAAYYTMSSSSSTNLQNQQNGTNH</sequence>
<gene>
    <name evidence="4" type="ORF">OXX778_LOCUS5420</name>
</gene>
<feature type="region of interest" description="Disordered" evidence="2">
    <location>
        <begin position="1"/>
        <end position="81"/>
    </location>
</feature>
<evidence type="ECO:0000256" key="2">
    <source>
        <dbReference type="SAM" id="MobiDB-lite"/>
    </source>
</evidence>
<feature type="region of interest" description="Disordered" evidence="2">
    <location>
        <begin position="771"/>
        <end position="816"/>
    </location>
</feature>
<dbReference type="EMBL" id="CAJNOC010000588">
    <property type="protein sequence ID" value="CAF0780226.1"/>
    <property type="molecule type" value="Genomic_DNA"/>
</dbReference>
<evidence type="ECO:0000256" key="1">
    <source>
        <dbReference type="ARBA" id="ARBA00007503"/>
    </source>
</evidence>
<dbReference type="SMART" id="SM01272">
    <property type="entry name" value="LsmAD"/>
    <property type="match status" value="1"/>
</dbReference>
<dbReference type="Pfam" id="PF14438">
    <property type="entry name" value="SM-ATX"/>
    <property type="match status" value="1"/>
</dbReference>
<protein>
    <recommendedName>
        <fullName evidence="3">LsmAD domain-containing protein</fullName>
    </recommendedName>
</protein>
<dbReference type="OrthoDB" id="2275718at2759"/>
<comment type="similarity">
    <text evidence="1">Belongs to the ataxin-2 family.</text>
</comment>
<feature type="compositionally biased region" description="Low complexity" evidence="2">
    <location>
        <begin position="856"/>
        <end position="870"/>
    </location>
</feature>
<evidence type="ECO:0000313" key="4">
    <source>
        <dbReference type="EMBL" id="CAF0780226.1"/>
    </source>
</evidence>
<feature type="compositionally biased region" description="Polar residues" evidence="2">
    <location>
        <begin position="904"/>
        <end position="914"/>
    </location>
</feature>
<feature type="region of interest" description="Disordered" evidence="2">
    <location>
        <begin position="883"/>
        <end position="937"/>
    </location>
</feature>
<feature type="compositionally biased region" description="Low complexity" evidence="2">
    <location>
        <begin position="883"/>
        <end position="903"/>
    </location>
</feature>
<reference evidence="4" key="1">
    <citation type="submission" date="2021-02" db="EMBL/GenBank/DDBJ databases">
        <authorList>
            <person name="Nowell W R."/>
        </authorList>
    </citation>
    <scope>NUCLEOTIDE SEQUENCE</scope>
    <source>
        <strain evidence="4">Ploen Becks lab</strain>
    </source>
</reference>
<feature type="compositionally biased region" description="Low complexity" evidence="2">
    <location>
        <begin position="1"/>
        <end position="29"/>
    </location>
</feature>
<feature type="compositionally biased region" description="Basic and acidic residues" evidence="2">
    <location>
        <begin position="450"/>
        <end position="459"/>
    </location>
</feature>
<feature type="region of interest" description="Disordered" evidence="2">
    <location>
        <begin position="237"/>
        <end position="272"/>
    </location>
</feature>
<feature type="compositionally biased region" description="Polar residues" evidence="2">
    <location>
        <begin position="926"/>
        <end position="937"/>
    </location>
</feature>
<feature type="region of interest" description="Disordered" evidence="2">
    <location>
        <begin position="402"/>
        <end position="487"/>
    </location>
</feature>
<dbReference type="PANTHER" id="PTHR12854:SF7">
    <property type="entry name" value="ATAXIN-2 HOMOLOG"/>
    <property type="match status" value="1"/>
</dbReference>
<dbReference type="GO" id="GO:0034063">
    <property type="term" value="P:stress granule assembly"/>
    <property type="evidence" value="ECO:0007669"/>
    <property type="project" value="TreeGrafter"/>
</dbReference>
<feature type="compositionally biased region" description="Low complexity" evidence="2">
    <location>
        <begin position="38"/>
        <end position="57"/>
    </location>
</feature>
<dbReference type="GO" id="GO:0010494">
    <property type="term" value="C:cytoplasmic stress granule"/>
    <property type="evidence" value="ECO:0007669"/>
    <property type="project" value="TreeGrafter"/>
</dbReference>
<feature type="compositionally biased region" description="Polar residues" evidence="2">
    <location>
        <begin position="418"/>
        <end position="434"/>
    </location>
</feature>
<feature type="compositionally biased region" description="Low complexity" evidence="2">
    <location>
        <begin position="404"/>
        <end position="417"/>
    </location>
</feature>
<feature type="compositionally biased region" description="Polar residues" evidence="2">
    <location>
        <begin position="478"/>
        <end position="487"/>
    </location>
</feature>
<feature type="region of interest" description="Disordered" evidence="2">
    <location>
        <begin position="831"/>
        <end position="870"/>
    </location>
</feature>
<proteinExistence type="inferred from homology"/>
<feature type="compositionally biased region" description="Polar residues" evidence="2">
    <location>
        <begin position="65"/>
        <end position="77"/>
    </location>
</feature>
<accession>A0A813RCR3</accession>
<dbReference type="Pfam" id="PF06741">
    <property type="entry name" value="LsmAD"/>
    <property type="match status" value="1"/>
</dbReference>
<evidence type="ECO:0000313" key="5">
    <source>
        <dbReference type="Proteomes" id="UP000663879"/>
    </source>
</evidence>
<dbReference type="InterPro" id="IPR009604">
    <property type="entry name" value="LsmAD_domain"/>
</dbReference>
<feature type="region of interest" description="Disordered" evidence="2">
    <location>
        <begin position="511"/>
        <end position="551"/>
    </location>
</feature>
<feature type="compositionally biased region" description="Low complexity" evidence="2">
    <location>
        <begin position="535"/>
        <end position="548"/>
    </location>
</feature>